<reference evidence="1 2" key="1">
    <citation type="submission" date="2019-05" db="EMBL/GenBank/DDBJ databases">
        <title>Draft genome sequence of Nonomuraea turkmeniaca DSM 43926.</title>
        <authorList>
            <person name="Saricaoglu S."/>
            <person name="Isik K."/>
        </authorList>
    </citation>
    <scope>NUCLEOTIDE SEQUENCE [LARGE SCALE GENOMIC DNA]</scope>
    <source>
        <strain evidence="1 2">DSM 43926</strain>
    </source>
</reference>
<name>A0A5S4FAV9_9ACTN</name>
<dbReference type="Proteomes" id="UP000309128">
    <property type="component" value="Unassembled WGS sequence"/>
</dbReference>
<keyword evidence="2" id="KW-1185">Reference proteome</keyword>
<sequence length="94" mass="10495">MTRSGELLPVAVGELTDAHLGFEVRVTDGDGWLGYRDVILIGIRSWTHEGTPMVGLTDANVGDRPFQGCERIYPASTPCTLLRRLTPSRRRRTR</sequence>
<evidence type="ECO:0000313" key="1">
    <source>
        <dbReference type="EMBL" id="TMR13811.1"/>
    </source>
</evidence>
<dbReference type="EMBL" id="VCKY01000117">
    <property type="protein sequence ID" value="TMR13811.1"/>
    <property type="molecule type" value="Genomic_DNA"/>
</dbReference>
<proteinExistence type="predicted"/>
<accession>A0A5S4FAV9</accession>
<comment type="caution">
    <text evidence="1">The sequence shown here is derived from an EMBL/GenBank/DDBJ whole genome shotgun (WGS) entry which is preliminary data.</text>
</comment>
<dbReference type="AlphaFoldDB" id="A0A5S4FAV9"/>
<dbReference type="RefSeq" id="WP_138669716.1">
    <property type="nucleotide sequence ID" value="NZ_VCKY01000117.1"/>
</dbReference>
<organism evidence="1 2">
    <name type="scientific">Nonomuraea turkmeniaca</name>
    <dbReference type="NCBI Taxonomy" id="103838"/>
    <lineage>
        <taxon>Bacteria</taxon>
        <taxon>Bacillati</taxon>
        <taxon>Actinomycetota</taxon>
        <taxon>Actinomycetes</taxon>
        <taxon>Streptosporangiales</taxon>
        <taxon>Streptosporangiaceae</taxon>
        <taxon>Nonomuraea</taxon>
    </lineage>
</organism>
<evidence type="ECO:0000313" key="2">
    <source>
        <dbReference type="Proteomes" id="UP000309128"/>
    </source>
</evidence>
<protein>
    <submittedName>
        <fullName evidence="1">Uncharacterized protein</fullName>
    </submittedName>
</protein>
<gene>
    <name evidence="1" type="ORF">ETD86_30060</name>
</gene>